<evidence type="ECO:0000256" key="2">
    <source>
        <dbReference type="SAM" id="Phobius"/>
    </source>
</evidence>
<evidence type="ECO:0000256" key="1">
    <source>
        <dbReference type="SAM" id="MobiDB-lite"/>
    </source>
</evidence>
<dbReference type="RefSeq" id="WP_090099657.1">
    <property type="nucleotide sequence ID" value="NZ_FNIX01000009.1"/>
</dbReference>
<keyword evidence="2" id="KW-0472">Membrane</keyword>
<feature type="transmembrane region" description="Helical" evidence="2">
    <location>
        <begin position="44"/>
        <end position="64"/>
    </location>
</feature>
<evidence type="ECO:0008006" key="5">
    <source>
        <dbReference type="Google" id="ProtNLM"/>
    </source>
</evidence>
<evidence type="ECO:0000313" key="4">
    <source>
        <dbReference type="Proteomes" id="UP000199691"/>
    </source>
</evidence>
<gene>
    <name evidence="3" type="ORF">SAMN05421507_10938</name>
</gene>
<organism evidence="3 4">
    <name type="scientific">Lentzea jiangxiensis</name>
    <dbReference type="NCBI Taxonomy" id="641025"/>
    <lineage>
        <taxon>Bacteria</taxon>
        <taxon>Bacillati</taxon>
        <taxon>Actinomycetota</taxon>
        <taxon>Actinomycetes</taxon>
        <taxon>Pseudonocardiales</taxon>
        <taxon>Pseudonocardiaceae</taxon>
        <taxon>Lentzea</taxon>
    </lineage>
</organism>
<dbReference type="AlphaFoldDB" id="A0A1H0T069"/>
<dbReference type="Gene3D" id="2.130.10.10">
    <property type="entry name" value="YVTN repeat-like/Quinoprotein amine dehydrogenase"/>
    <property type="match status" value="1"/>
</dbReference>
<name>A0A1H0T069_9PSEU</name>
<dbReference type="InterPro" id="IPR015943">
    <property type="entry name" value="WD40/YVTN_repeat-like_dom_sf"/>
</dbReference>
<feature type="compositionally biased region" description="Basic and acidic residues" evidence="1">
    <location>
        <begin position="17"/>
        <end position="36"/>
    </location>
</feature>
<dbReference type="InterPro" id="IPR011047">
    <property type="entry name" value="Quinoprotein_ADH-like_sf"/>
</dbReference>
<dbReference type="SUPFAM" id="SSF50998">
    <property type="entry name" value="Quinoprotein alcohol dehydrogenase-like"/>
    <property type="match status" value="1"/>
</dbReference>
<keyword evidence="4" id="KW-1185">Reference proteome</keyword>
<accession>A0A1H0T069</accession>
<feature type="region of interest" description="Disordered" evidence="1">
    <location>
        <begin position="100"/>
        <end position="136"/>
    </location>
</feature>
<proteinExistence type="predicted"/>
<dbReference type="InterPro" id="IPR006311">
    <property type="entry name" value="TAT_signal"/>
</dbReference>
<sequence length="447" mass="47428">MSSPGSDVTDIEDVLDEPAHEPDSGPGPVEERPPARSWRTRRDFLAVALIAVAALAASVLTWAFSDARATTSVTGPSSWEPLPEVTSLPPSLAEVWRARSGASQSPAVVQTASKETGEEKPSTVVTGDGGEVNGRDPLTGDVRWTYRRDLPLCVVSTAWGRAMALYSKGTNCSELTSLDGVTGERKAQRNGDAEPGTALLNEGSHLITTGSKFLEVYRRDDLVRSLEFGGLRAIVNPNKQPRAGCAYGSVVVTTGKFAIVERCPEDASDRVTVLKPNPDKSDEPKVFASVLTGGANVQLVAVTEKLFAVAVPKPGRLLVFDSETGNQVTEVPLDVPEADFADPANHVTQVFSTQTNVFWFTGSRTIALSRETLTPLWTAQGTLGAGTTLAGRLLVPVENGLRVHEQATGEVVGTIKVNREGDSGPVQLATAGPVVLEQRGETLVALR</sequence>
<dbReference type="Proteomes" id="UP000199691">
    <property type="component" value="Unassembled WGS sequence"/>
</dbReference>
<dbReference type="OrthoDB" id="5182370at2"/>
<feature type="region of interest" description="Disordered" evidence="1">
    <location>
        <begin position="1"/>
        <end position="36"/>
    </location>
</feature>
<dbReference type="PROSITE" id="PS51318">
    <property type="entry name" value="TAT"/>
    <property type="match status" value="1"/>
</dbReference>
<dbReference type="STRING" id="641025.SAMN05421507_10938"/>
<reference evidence="4" key="1">
    <citation type="submission" date="2016-10" db="EMBL/GenBank/DDBJ databases">
        <authorList>
            <person name="Varghese N."/>
            <person name="Submissions S."/>
        </authorList>
    </citation>
    <scope>NUCLEOTIDE SEQUENCE [LARGE SCALE GENOMIC DNA]</scope>
    <source>
        <strain evidence="4">CGMCC 4.6609</strain>
    </source>
</reference>
<dbReference type="EMBL" id="FNIX01000009">
    <property type="protein sequence ID" value="SDP47205.1"/>
    <property type="molecule type" value="Genomic_DNA"/>
</dbReference>
<keyword evidence="2" id="KW-0812">Transmembrane</keyword>
<keyword evidence="2" id="KW-1133">Transmembrane helix</keyword>
<feature type="compositionally biased region" description="Polar residues" evidence="1">
    <location>
        <begin position="101"/>
        <end position="114"/>
    </location>
</feature>
<evidence type="ECO:0000313" key="3">
    <source>
        <dbReference type="EMBL" id="SDP47205.1"/>
    </source>
</evidence>
<protein>
    <recommendedName>
        <fullName evidence="5">PQQ-like domain-containing protein</fullName>
    </recommendedName>
</protein>